<dbReference type="OrthoDB" id="636685at2759"/>
<keyword evidence="5" id="KW-1185">Reference proteome</keyword>
<dbReference type="Proteomes" id="UP000054937">
    <property type="component" value="Unassembled WGS sequence"/>
</dbReference>
<evidence type="ECO:0000259" key="3">
    <source>
        <dbReference type="Pfam" id="PF00808"/>
    </source>
</evidence>
<dbReference type="InterPro" id="IPR050568">
    <property type="entry name" value="Transcr_DNA_Rep_Reg"/>
</dbReference>
<feature type="domain" description="Transcription factor CBF/NF-Y/archaeal histone" evidence="3">
    <location>
        <begin position="16"/>
        <end position="75"/>
    </location>
</feature>
<dbReference type="InParanoid" id="A0A0V0Q9H3"/>
<evidence type="ECO:0000256" key="2">
    <source>
        <dbReference type="ARBA" id="ARBA00023242"/>
    </source>
</evidence>
<dbReference type="PANTHER" id="PTHR10252:SF54">
    <property type="entry name" value="CHROMATIN ACCESSIBILITY COMPLEX PROTEIN 1"/>
    <property type="match status" value="1"/>
</dbReference>
<evidence type="ECO:0000313" key="4">
    <source>
        <dbReference type="EMBL" id="KRW98888.1"/>
    </source>
</evidence>
<evidence type="ECO:0000313" key="5">
    <source>
        <dbReference type="Proteomes" id="UP000054937"/>
    </source>
</evidence>
<dbReference type="InterPro" id="IPR009072">
    <property type="entry name" value="Histone-fold"/>
</dbReference>
<dbReference type="PANTHER" id="PTHR10252">
    <property type="entry name" value="HISTONE-LIKE TRANSCRIPTION FACTOR CCAAT-RELATED"/>
    <property type="match status" value="1"/>
</dbReference>
<dbReference type="Pfam" id="PF00808">
    <property type="entry name" value="CBFD_NFYB_HMF"/>
    <property type="match status" value="1"/>
</dbReference>
<dbReference type="CDD" id="cd22929">
    <property type="entry name" value="HFD_POLE4-like"/>
    <property type="match status" value="1"/>
</dbReference>
<dbReference type="GO" id="GO:0006355">
    <property type="term" value="P:regulation of DNA-templated transcription"/>
    <property type="evidence" value="ECO:0007669"/>
    <property type="project" value="TreeGrafter"/>
</dbReference>
<protein>
    <submittedName>
        <fullName evidence="4">Histone-fold</fullName>
    </submittedName>
</protein>
<dbReference type="EMBL" id="LDAU01000225">
    <property type="protein sequence ID" value="KRW98888.1"/>
    <property type="molecule type" value="Genomic_DNA"/>
</dbReference>
<gene>
    <name evidence="4" type="ORF">PPERSA_09413</name>
</gene>
<dbReference type="SUPFAM" id="SSF47113">
    <property type="entry name" value="Histone-fold"/>
    <property type="match status" value="1"/>
</dbReference>
<accession>A0A0V0Q9H3</accession>
<proteinExistence type="predicted"/>
<dbReference type="AlphaFoldDB" id="A0A0V0Q9H3"/>
<comment type="caution">
    <text evidence="4">The sequence shown here is derived from an EMBL/GenBank/DDBJ whole genome shotgun (WGS) entry which is preliminary data.</text>
</comment>
<name>A0A0V0Q9H3_PSEPJ</name>
<organism evidence="4 5">
    <name type="scientific">Pseudocohnilembus persalinus</name>
    <name type="common">Ciliate</name>
    <dbReference type="NCBI Taxonomy" id="266149"/>
    <lineage>
        <taxon>Eukaryota</taxon>
        <taxon>Sar</taxon>
        <taxon>Alveolata</taxon>
        <taxon>Ciliophora</taxon>
        <taxon>Intramacronucleata</taxon>
        <taxon>Oligohymenophorea</taxon>
        <taxon>Scuticociliatia</taxon>
        <taxon>Philasterida</taxon>
        <taxon>Pseudocohnilembidae</taxon>
        <taxon>Pseudocohnilembus</taxon>
    </lineage>
</organism>
<reference evidence="4 5" key="1">
    <citation type="journal article" date="2015" name="Sci. Rep.">
        <title>Genome of the facultative scuticociliatosis pathogen Pseudocohnilembus persalinus provides insight into its virulence through horizontal gene transfer.</title>
        <authorList>
            <person name="Xiong J."/>
            <person name="Wang G."/>
            <person name="Cheng J."/>
            <person name="Tian M."/>
            <person name="Pan X."/>
            <person name="Warren A."/>
            <person name="Jiang C."/>
            <person name="Yuan D."/>
            <person name="Miao W."/>
        </authorList>
    </citation>
    <scope>NUCLEOTIDE SEQUENCE [LARGE SCALE GENOMIC DNA]</scope>
    <source>
        <strain evidence="4">36N120E</strain>
    </source>
</reference>
<evidence type="ECO:0000256" key="1">
    <source>
        <dbReference type="ARBA" id="ARBA00004123"/>
    </source>
</evidence>
<dbReference type="Gene3D" id="1.10.20.10">
    <property type="entry name" value="Histone, subunit A"/>
    <property type="match status" value="1"/>
</dbReference>
<dbReference type="GO" id="GO:0046982">
    <property type="term" value="F:protein heterodimerization activity"/>
    <property type="evidence" value="ECO:0007669"/>
    <property type="project" value="InterPro"/>
</dbReference>
<keyword evidence="2" id="KW-0539">Nucleus</keyword>
<dbReference type="GO" id="GO:0000976">
    <property type="term" value="F:transcription cis-regulatory region binding"/>
    <property type="evidence" value="ECO:0007669"/>
    <property type="project" value="TreeGrafter"/>
</dbReference>
<dbReference type="InterPro" id="IPR003958">
    <property type="entry name" value="CBFA_NFYB_domain"/>
</dbReference>
<comment type="subcellular location">
    <subcellularLocation>
        <location evidence="1">Nucleus</location>
    </subcellularLocation>
</comment>
<sequence>MTDCAKIWKEMSQEFSFPISRIKGILKADDSMKGINKESLMYLEKACEFFGQLLIQKSYRNMASNKRKTMQSIDLDTISKQDPYLNFIQCIFQKSNEIKTYYQENEQEKMQEELASQNVEQQEKLISQKPLKHQNKIQQTGNNNLKYIEPPKNNKTLDMFLIKKN</sequence>
<dbReference type="GO" id="GO:0005634">
    <property type="term" value="C:nucleus"/>
    <property type="evidence" value="ECO:0007669"/>
    <property type="project" value="UniProtKB-SubCell"/>
</dbReference>